<reference evidence="3 4" key="1">
    <citation type="submission" date="2016-10" db="EMBL/GenBank/DDBJ databases">
        <authorList>
            <person name="Varghese N."/>
            <person name="Submissions S."/>
        </authorList>
    </citation>
    <scope>NUCLEOTIDE SEQUENCE [LARGE SCALE GENOMIC DNA]</scope>
    <source>
        <strain evidence="3 4">ATCC 19403</strain>
    </source>
</reference>
<organism evidence="3 4">
    <name type="scientific">Lacrimispora sphenoides JCM 1415</name>
    <dbReference type="NCBI Taxonomy" id="1297793"/>
    <lineage>
        <taxon>Bacteria</taxon>
        <taxon>Bacillati</taxon>
        <taxon>Bacillota</taxon>
        <taxon>Clostridia</taxon>
        <taxon>Lachnospirales</taxon>
        <taxon>Lachnospiraceae</taxon>
        <taxon>Lacrimispora</taxon>
    </lineage>
</organism>
<dbReference type="PANTHER" id="PTHR32120:SF11">
    <property type="entry name" value="SMALL RIBOSOMAL SUBUNIT BIOGENESIS GTPASE RSGA 1, MITOCHONDRIAL-RELATED"/>
    <property type="match status" value="1"/>
</dbReference>
<evidence type="ECO:0000313" key="3">
    <source>
        <dbReference type="EMBL" id="SET84324.1"/>
    </source>
</evidence>
<dbReference type="Pfam" id="PF12647">
    <property type="entry name" value="RNHCP"/>
    <property type="match status" value="1"/>
</dbReference>
<dbReference type="Gene3D" id="1.10.40.50">
    <property type="entry name" value="Probable gtpase engc, domain 3"/>
    <property type="match status" value="1"/>
</dbReference>
<dbReference type="InterPro" id="IPR024439">
    <property type="entry name" value="RNHCP"/>
</dbReference>
<dbReference type="PANTHER" id="PTHR32120">
    <property type="entry name" value="SMALL RIBOSOMAL SUBUNIT BIOGENESIS GTPASE RSGA"/>
    <property type="match status" value="1"/>
</dbReference>
<name>A0ABY1CA79_9FIRM</name>
<evidence type="ECO:0000313" key="4">
    <source>
        <dbReference type="Proteomes" id="UP000198970"/>
    </source>
</evidence>
<dbReference type="EMBL" id="LT630003">
    <property type="protein sequence ID" value="SET84324.1"/>
    <property type="molecule type" value="Genomic_DNA"/>
</dbReference>
<proteinExistence type="predicted"/>
<dbReference type="Proteomes" id="UP000198970">
    <property type="component" value="Chromosome I"/>
</dbReference>
<dbReference type="InterPro" id="IPR004881">
    <property type="entry name" value="Ribosome_biogen_GTPase_RsgA"/>
</dbReference>
<dbReference type="InterPro" id="IPR010914">
    <property type="entry name" value="RsgA_GTPase_dom"/>
</dbReference>
<sequence>MNKKKENKINKDINTDAFQATIVNIMNKQVKVLSKGEVFSCLLPGSLISNKDSLVVGDEVEVGNAGNGQYKLIHVLPRKTALYRGNRRSPEEKVLVAANVQCLLAIVTADYLLKQAGYLESAIIAARRSEIQVGIFISKWDLIGESAQALLEAKLELYKNTAGFVFAGSAREQQEELFKTVEGKTVVVVGDRSCGKTTLIHGSDSRCPMPSTHTSVLEVGLKGTLWIDTPGFRDFALQQISEEERNAVFPELAQLTQGCYFRNCTHVHEDGCQVLEALRTKKLKRERYDAYQKMTDVKAASSITPKIDYRHTACTESFTCEVCGTLVVPEGAGSRHRNHCPKCLSSIHIDNDPGDRASLCKGIMEPVSVWVRKGGEWAIIHRCRMCGTLSSNRIAADDNPAMLMSIAVKPLAMTPFPLNKLEELFGP</sequence>
<feature type="domain" description="RNHCP" evidence="2">
    <location>
        <begin position="316"/>
        <end position="404"/>
    </location>
</feature>
<dbReference type="InterPro" id="IPR027417">
    <property type="entry name" value="P-loop_NTPase"/>
</dbReference>
<protein>
    <submittedName>
        <fullName evidence="3">Ribosome biogenesis GTPase</fullName>
    </submittedName>
</protein>
<accession>A0ABY1CA79</accession>
<keyword evidence="4" id="KW-1185">Reference proteome</keyword>
<evidence type="ECO:0000259" key="1">
    <source>
        <dbReference type="Pfam" id="PF03193"/>
    </source>
</evidence>
<feature type="domain" description="EngC GTPase" evidence="1">
    <location>
        <begin position="75"/>
        <end position="236"/>
    </location>
</feature>
<dbReference type="SUPFAM" id="SSF52540">
    <property type="entry name" value="P-loop containing nucleoside triphosphate hydrolases"/>
    <property type="match status" value="1"/>
</dbReference>
<dbReference type="Pfam" id="PF03193">
    <property type="entry name" value="RsgA_GTPase"/>
    <property type="match status" value="1"/>
</dbReference>
<gene>
    <name evidence="3" type="ORF">SAMN02745906_2348</name>
</gene>
<evidence type="ECO:0000259" key="2">
    <source>
        <dbReference type="Pfam" id="PF12647"/>
    </source>
</evidence>
<dbReference type="RefSeq" id="WP_242941410.1">
    <property type="nucleotide sequence ID" value="NZ_LT630003.1"/>
</dbReference>
<dbReference type="Gene3D" id="3.40.50.300">
    <property type="entry name" value="P-loop containing nucleotide triphosphate hydrolases"/>
    <property type="match status" value="1"/>
</dbReference>